<accession>A0A0R1UCG4</accession>
<dbReference type="PATRIC" id="fig|1423724.4.peg.1678"/>
<comment type="caution">
    <text evidence="1">The sequence shown here is derived from an EMBL/GenBank/DDBJ whole genome shotgun (WGS) entry which is preliminary data.</text>
</comment>
<sequence length="175" mass="19988">MVMLFIGFVTWGSNVANADTATRSSEEIEQIADKYVKYSEVEKKFYVAPEINNELNSQEVEEVNSKVDLANQQLNKSLNQNDKMDTVLIVENNGEFYNLNQFYFRKAGITTVVFKWNYARVFISKQDLKTMGIWIPHKIAAGVMATLGVAMQNSPHGIWFDYNYITRSVGAFGFQ</sequence>
<dbReference type="AlphaFoldDB" id="A0A0R1UCG4"/>
<gene>
    <name evidence="1" type="ORF">FC32_GL001614</name>
</gene>
<keyword evidence="2" id="KW-1185">Reference proteome</keyword>
<reference evidence="1 2" key="1">
    <citation type="journal article" date="2015" name="Genome Announc.">
        <title>Expanding the biotechnology potential of lactobacilli through comparative genomics of 213 strains and associated genera.</title>
        <authorList>
            <person name="Sun Z."/>
            <person name="Harris H.M."/>
            <person name="McCann A."/>
            <person name="Guo C."/>
            <person name="Argimon S."/>
            <person name="Zhang W."/>
            <person name="Yang X."/>
            <person name="Jeffery I.B."/>
            <person name="Cooney J.C."/>
            <person name="Kagawa T.F."/>
            <person name="Liu W."/>
            <person name="Song Y."/>
            <person name="Salvetti E."/>
            <person name="Wrobel A."/>
            <person name="Rasinkangas P."/>
            <person name="Parkhill J."/>
            <person name="Rea M.C."/>
            <person name="O'Sullivan O."/>
            <person name="Ritari J."/>
            <person name="Douillard F.P."/>
            <person name="Paul Ross R."/>
            <person name="Yang R."/>
            <person name="Briner A.E."/>
            <person name="Felis G.E."/>
            <person name="de Vos W.M."/>
            <person name="Barrangou R."/>
            <person name="Klaenhammer T.R."/>
            <person name="Caufield P.W."/>
            <person name="Cui Y."/>
            <person name="Zhang H."/>
            <person name="O'Toole P.W."/>
        </authorList>
    </citation>
    <scope>NUCLEOTIDE SEQUENCE [LARGE SCALE GENOMIC DNA]</scope>
    <source>
        <strain evidence="1 2">DSM 16634</strain>
    </source>
</reference>
<dbReference type="eggNOG" id="ENOG5033J6E">
    <property type="taxonomic scope" value="Bacteria"/>
</dbReference>
<evidence type="ECO:0000313" key="1">
    <source>
        <dbReference type="EMBL" id="KRL87387.1"/>
    </source>
</evidence>
<dbReference type="EMBL" id="AZFT01000002">
    <property type="protein sequence ID" value="KRL87387.1"/>
    <property type="molecule type" value="Genomic_DNA"/>
</dbReference>
<organism evidence="1 2">
    <name type="scientific">Ligilactobacillus apodemi DSM 16634 = JCM 16172</name>
    <dbReference type="NCBI Taxonomy" id="1423724"/>
    <lineage>
        <taxon>Bacteria</taxon>
        <taxon>Bacillati</taxon>
        <taxon>Bacillota</taxon>
        <taxon>Bacilli</taxon>
        <taxon>Lactobacillales</taxon>
        <taxon>Lactobacillaceae</taxon>
        <taxon>Ligilactobacillus</taxon>
    </lineage>
</organism>
<protein>
    <submittedName>
        <fullName evidence="1">Uncharacterized protein</fullName>
    </submittedName>
</protein>
<proteinExistence type="predicted"/>
<evidence type="ECO:0000313" key="2">
    <source>
        <dbReference type="Proteomes" id="UP000051324"/>
    </source>
</evidence>
<dbReference type="RefSeq" id="WP_025087246.1">
    <property type="nucleotide sequence ID" value="NZ_AZFT01000002.1"/>
</dbReference>
<dbReference type="Proteomes" id="UP000051324">
    <property type="component" value="Unassembled WGS sequence"/>
</dbReference>
<name>A0A0R1UCG4_9LACO</name>